<gene>
    <name evidence="13 14" type="primary">panC</name>
    <name evidence="14" type="ORF">LEP1GSC036_2727</name>
</gene>
<evidence type="ECO:0000256" key="8">
    <source>
        <dbReference type="ARBA" id="ARBA00022655"/>
    </source>
</evidence>
<keyword evidence="6 13" id="KW-0963">Cytoplasm</keyword>
<dbReference type="EMBL" id="AFLV02000039">
    <property type="protein sequence ID" value="EKR64539.1"/>
    <property type="molecule type" value="Genomic_DNA"/>
</dbReference>
<protein>
    <recommendedName>
        <fullName evidence="5 13">Pantothenate synthetase</fullName>
        <shortName evidence="13">PS</shortName>
        <ecNumber evidence="4 13">6.3.2.1</ecNumber>
    </recommendedName>
    <alternativeName>
        <fullName evidence="13">Pantoate--beta-alanine ligase</fullName>
    </alternativeName>
    <alternativeName>
        <fullName evidence="13">Pantoate-activating enzyme</fullName>
    </alternativeName>
</protein>
<dbReference type="AlphaFoldDB" id="A0A828Z014"/>
<feature type="binding site" evidence="13">
    <location>
        <position position="66"/>
    </location>
    <ligand>
        <name>beta-alanine</name>
        <dbReference type="ChEBI" id="CHEBI:57966"/>
    </ligand>
</feature>
<evidence type="ECO:0000256" key="9">
    <source>
        <dbReference type="ARBA" id="ARBA00022741"/>
    </source>
</evidence>
<dbReference type="Gene3D" id="3.30.1300.10">
    <property type="entry name" value="Pantoate-beta-alanine ligase, C-terminal domain"/>
    <property type="match status" value="1"/>
</dbReference>
<feature type="binding site" evidence="13">
    <location>
        <begin position="35"/>
        <end position="42"/>
    </location>
    <ligand>
        <name>ATP</name>
        <dbReference type="ChEBI" id="CHEBI:30616"/>
    </ligand>
</feature>
<evidence type="ECO:0000256" key="11">
    <source>
        <dbReference type="ARBA" id="ARBA00048258"/>
    </source>
</evidence>
<dbReference type="InterPro" id="IPR042176">
    <property type="entry name" value="Pantoate_ligase_C"/>
</dbReference>
<dbReference type="SUPFAM" id="SSF52374">
    <property type="entry name" value="Nucleotidylyl transferase"/>
    <property type="match status" value="1"/>
</dbReference>
<dbReference type="InterPro" id="IPR003721">
    <property type="entry name" value="Pantoate_ligase"/>
</dbReference>
<dbReference type="Gene3D" id="3.40.50.620">
    <property type="entry name" value="HUPs"/>
    <property type="match status" value="1"/>
</dbReference>
<name>A0A828Z014_9LEPT</name>
<proteinExistence type="inferred from homology"/>
<organism evidence="14 15">
    <name type="scientific">Leptospira weilii str. 2006001853</name>
    <dbReference type="NCBI Taxonomy" id="1001589"/>
    <lineage>
        <taxon>Bacteria</taxon>
        <taxon>Pseudomonadati</taxon>
        <taxon>Spirochaetota</taxon>
        <taxon>Spirochaetia</taxon>
        <taxon>Leptospirales</taxon>
        <taxon>Leptospiraceae</taxon>
        <taxon>Leptospira</taxon>
    </lineage>
</organism>
<evidence type="ECO:0000256" key="12">
    <source>
        <dbReference type="ARBA" id="ARBA00055042"/>
    </source>
</evidence>
<dbReference type="Pfam" id="PF02569">
    <property type="entry name" value="Pantoate_ligase"/>
    <property type="match status" value="1"/>
</dbReference>
<evidence type="ECO:0000256" key="6">
    <source>
        <dbReference type="ARBA" id="ARBA00022490"/>
    </source>
</evidence>
<feature type="active site" description="Proton donor" evidence="13">
    <location>
        <position position="42"/>
    </location>
</feature>
<feature type="binding site" evidence="13">
    <location>
        <begin position="153"/>
        <end position="156"/>
    </location>
    <ligand>
        <name>ATP</name>
        <dbReference type="ChEBI" id="CHEBI:30616"/>
    </ligand>
</feature>
<evidence type="ECO:0000256" key="10">
    <source>
        <dbReference type="ARBA" id="ARBA00022840"/>
    </source>
</evidence>
<dbReference type="EC" id="6.3.2.1" evidence="4 13"/>
<dbReference type="UniPathway" id="UPA00028">
    <property type="reaction ID" value="UER00005"/>
</dbReference>
<dbReference type="FunFam" id="3.40.50.620:FF:000114">
    <property type="entry name" value="Pantothenate synthetase"/>
    <property type="match status" value="1"/>
</dbReference>
<dbReference type="HAMAP" id="MF_00158">
    <property type="entry name" value="PanC"/>
    <property type="match status" value="1"/>
</dbReference>
<dbReference type="InterPro" id="IPR014729">
    <property type="entry name" value="Rossmann-like_a/b/a_fold"/>
</dbReference>
<feature type="binding site" evidence="13">
    <location>
        <position position="159"/>
    </location>
    <ligand>
        <name>(R)-pantoate</name>
        <dbReference type="ChEBI" id="CHEBI:15980"/>
    </ligand>
</feature>
<keyword evidence="10 13" id="KW-0067">ATP-binding</keyword>
<comment type="subcellular location">
    <subcellularLocation>
        <location evidence="1 13">Cytoplasm</location>
    </subcellularLocation>
</comment>
<reference evidence="14 15" key="1">
    <citation type="submission" date="2012-10" db="EMBL/GenBank/DDBJ databases">
        <authorList>
            <person name="Harkins D.M."/>
            <person name="Durkin A.S."/>
            <person name="Brinkac L.M."/>
            <person name="Haft D.H."/>
            <person name="Selengut J.D."/>
            <person name="Sanka R."/>
            <person name="DePew J."/>
            <person name="Purushe J."/>
            <person name="Whelen A.C."/>
            <person name="Vinetz J.M."/>
            <person name="Sutton G.G."/>
            <person name="Nierman W.C."/>
            <person name="Fouts D.E."/>
        </authorList>
    </citation>
    <scope>NUCLEOTIDE SEQUENCE [LARGE SCALE GENOMIC DNA]</scope>
    <source>
        <strain evidence="14 15">2006001853</strain>
    </source>
</reference>
<dbReference type="PANTHER" id="PTHR21299:SF1">
    <property type="entry name" value="PANTOATE--BETA-ALANINE LIGASE"/>
    <property type="match status" value="1"/>
</dbReference>
<evidence type="ECO:0000256" key="3">
    <source>
        <dbReference type="ARBA" id="ARBA00009256"/>
    </source>
</evidence>
<keyword evidence="7 13" id="KW-0436">Ligase</keyword>
<dbReference type="GO" id="GO:0005829">
    <property type="term" value="C:cytosol"/>
    <property type="evidence" value="ECO:0007669"/>
    <property type="project" value="TreeGrafter"/>
</dbReference>
<dbReference type="NCBIfam" id="TIGR00018">
    <property type="entry name" value="panC"/>
    <property type="match status" value="1"/>
</dbReference>
<comment type="pathway">
    <text evidence="2 13">Cofactor biosynthesis; (R)-pantothenate biosynthesis; (R)-pantothenate from (R)-pantoate and beta-alanine: step 1/1.</text>
</comment>
<evidence type="ECO:0000256" key="5">
    <source>
        <dbReference type="ARBA" id="ARBA00014155"/>
    </source>
</evidence>
<keyword evidence="9 13" id="KW-0547">Nucleotide-binding</keyword>
<comment type="function">
    <text evidence="12 13">Catalyzes the condensation of pantoate with beta-alanine in an ATP-dependent reaction via a pantoyl-adenylate intermediate.</text>
</comment>
<evidence type="ECO:0000256" key="1">
    <source>
        <dbReference type="ARBA" id="ARBA00004496"/>
    </source>
</evidence>
<dbReference type="GO" id="GO:0005524">
    <property type="term" value="F:ATP binding"/>
    <property type="evidence" value="ECO:0007669"/>
    <property type="project" value="UniProtKB-KW"/>
</dbReference>
<comment type="subunit">
    <text evidence="13">Homodimer.</text>
</comment>
<evidence type="ECO:0000313" key="15">
    <source>
        <dbReference type="Proteomes" id="UP000001338"/>
    </source>
</evidence>
<sequence>MYLNIMIICRTPEEVSVQVCRWKAEGKKVGFVPTMGYLHEGHASLFDECLSRADKTVVSIFVNPAQFNDPEDYAKYPVNTDGDLKICESSKVDLVFLPEKETMYPDGIPVVVLQIPHLMRNLCAVSRPGHFEGVLLVISRLFHFVKPDFAFFGKKDYQQYLLVKEFCKILAFPIEVIGCETIRSDKGLALSSRNSRLSEDEKEESLLISRALKLGETQILSGIKDPLLVRDIMKDVLDSSPKIRLDYLEVLNADTLESLEILEGNILLAAAVFIGSVRLIDNRTLRVAFT</sequence>
<dbReference type="PANTHER" id="PTHR21299">
    <property type="entry name" value="CYTIDYLATE KINASE/PANTOATE-BETA-ALANINE LIGASE"/>
    <property type="match status" value="1"/>
</dbReference>
<feature type="binding site" evidence="13">
    <location>
        <position position="182"/>
    </location>
    <ligand>
        <name>ATP</name>
        <dbReference type="ChEBI" id="CHEBI:30616"/>
    </ligand>
</feature>
<keyword evidence="8 13" id="KW-0566">Pantothenate biosynthesis</keyword>
<comment type="caution">
    <text evidence="14">The sequence shown here is derived from an EMBL/GenBank/DDBJ whole genome shotgun (WGS) entry which is preliminary data.</text>
</comment>
<evidence type="ECO:0000256" key="13">
    <source>
        <dbReference type="HAMAP-Rule" id="MF_00158"/>
    </source>
</evidence>
<dbReference type="GO" id="GO:0015940">
    <property type="term" value="P:pantothenate biosynthetic process"/>
    <property type="evidence" value="ECO:0007669"/>
    <property type="project" value="UniProtKB-UniRule"/>
</dbReference>
<comment type="similarity">
    <text evidence="3 13">Belongs to the pantothenate synthetase family.</text>
</comment>
<dbReference type="Proteomes" id="UP000001338">
    <property type="component" value="Unassembled WGS sequence"/>
</dbReference>
<feature type="binding site" evidence="13">
    <location>
        <position position="66"/>
    </location>
    <ligand>
        <name>(R)-pantoate</name>
        <dbReference type="ChEBI" id="CHEBI:15980"/>
    </ligand>
</feature>
<feature type="binding site" evidence="13">
    <location>
        <begin position="190"/>
        <end position="193"/>
    </location>
    <ligand>
        <name>ATP</name>
        <dbReference type="ChEBI" id="CHEBI:30616"/>
    </ligand>
</feature>
<evidence type="ECO:0000313" key="14">
    <source>
        <dbReference type="EMBL" id="EKR64539.1"/>
    </source>
</evidence>
<evidence type="ECO:0000256" key="4">
    <source>
        <dbReference type="ARBA" id="ARBA00012219"/>
    </source>
</evidence>
<evidence type="ECO:0000256" key="2">
    <source>
        <dbReference type="ARBA" id="ARBA00004990"/>
    </source>
</evidence>
<dbReference type="GO" id="GO:0004592">
    <property type="term" value="F:pantoate-beta-alanine ligase activity"/>
    <property type="evidence" value="ECO:0007669"/>
    <property type="project" value="UniProtKB-UniRule"/>
</dbReference>
<comment type="miscellaneous">
    <text evidence="13">The reaction proceeds by a bi uni uni bi ping pong mechanism.</text>
</comment>
<comment type="catalytic activity">
    <reaction evidence="11 13">
        <text>(R)-pantoate + beta-alanine + ATP = (R)-pantothenate + AMP + diphosphate + H(+)</text>
        <dbReference type="Rhea" id="RHEA:10912"/>
        <dbReference type="ChEBI" id="CHEBI:15378"/>
        <dbReference type="ChEBI" id="CHEBI:15980"/>
        <dbReference type="ChEBI" id="CHEBI:29032"/>
        <dbReference type="ChEBI" id="CHEBI:30616"/>
        <dbReference type="ChEBI" id="CHEBI:33019"/>
        <dbReference type="ChEBI" id="CHEBI:57966"/>
        <dbReference type="ChEBI" id="CHEBI:456215"/>
        <dbReference type="EC" id="6.3.2.1"/>
    </reaction>
</comment>
<accession>A0A828Z014</accession>
<dbReference type="CDD" id="cd00560">
    <property type="entry name" value="PanC"/>
    <property type="match status" value="1"/>
</dbReference>
<evidence type="ECO:0000256" key="7">
    <source>
        <dbReference type="ARBA" id="ARBA00022598"/>
    </source>
</evidence>